<dbReference type="InterPro" id="IPR013154">
    <property type="entry name" value="ADH-like_N"/>
</dbReference>
<proteinExistence type="predicted"/>
<dbReference type="SMART" id="SM00829">
    <property type="entry name" value="PKS_ER"/>
    <property type="match status" value="1"/>
</dbReference>
<dbReference type="PANTHER" id="PTHR43677">
    <property type="entry name" value="SHORT-CHAIN DEHYDROGENASE/REDUCTASE"/>
    <property type="match status" value="1"/>
</dbReference>
<dbReference type="RefSeq" id="WP_163954800.1">
    <property type="nucleotide sequence ID" value="NZ_JAAFZH010000019.1"/>
</dbReference>
<accession>A0A6L9LIY1</accession>
<dbReference type="InterPro" id="IPR051397">
    <property type="entry name" value="Zn-ADH-like_protein"/>
</dbReference>
<dbReference type="Pfam" id="PF00107">
    <property type="entry name" value="ADH_zinc_N"/>
    <property type="match status" value="1"/>
</dbReference>
<dbReference type="InterPro" id="IPR011032">
    <property type="entry name" value="GroES-like_sf"/>
</dbReference>
<dbReference type="EMBL" id="JAAFZH010000019">
    <property type="protein sequence ID" value="NDU98668.1"/>
    <property type="molecule type" value="Genomic_DNA"/>
</dbReference>
<dbReference type="InterPro" id="IPR020843">
    <property type="entry name" value="ER"/>
</dbReference>
<dbReference type="InterPro" id="IPR013149">
    <property type="entry name" value="ADH-like_C"/>
</dbReference>
<evidence type="ECO:0000313" key="3">
    <source>
        <dbReference type="Proteomes" id="UP000474175"/>
    </source>
</evidence>
<dbReference type="SUPFAM" id="SSF50129">
    <property type="entry name" value="GroES-like"/>
    <property type="match status" value="1"/>
</dbReference>
<keyword evidence="3" id="KW-1185">Reference proteome</keyword>
<gene>
    <name evidence="2" type="ORF">GK108_27540</name>
</gene>
<dbReference type="InterPro" id="IPR014188">
    <property type="entry name" value="Acrylyl-CoA_reductase_AcuI"/>
</dbReference>
<dbReference type="Pfam" id="PF08240">
    <property type="entry name" value="ADH_N"/>
    <property type="match status" value="1"/>
</dbReference>
<evidence type="ECO:0000259" key="1">
    <source>
        <dbReference type="SMART" id="SM00829"/>
    </source>
</evidence>
<dbReference type="CDD" id="cd05280">
    <property type="entry name" value="MDR_yhdh_yhfp"/>
    <property type="match status" value="1"/>
</dbReference>
<dbReference type="GO" id="GO:0043957">
    <property type="term" value="F:acryloyl-CoA reductase (NADPH) activity"/>
    <property type="evidence" value="ECO:0007669"/>
    <property type="project" value="TreeGrafter"/>
</dbReference>
<name>A0A6L9LIY1_9BACT</name>
<dbReference type="SUPFAM" id="SSF51735">
    <property type="entry name" value="NAD(P)-binding Rossmann-fold domains"/>
    <property type="match status" value="1"/>
</dbReference>
<dbReference type="Gene3D" id="3.40.50.720">
    <property type="entry name" value="NAD(P)-binding Rossmann-like Domain"/>
    <property type="match status" value="1"/>
</dbReference>
<organism evidence="2 3">
    <name type="scientific">Spirosoma terrae</name>
    <dbReference type="NCBI Taxonomy" id="1968276"/>
    <lineage>
        <taxon>Bacteria</taxon>
        <taxon>Pseudomonadati</taxon>
        <taxon>Bacteroidota</taxon>
        <taxon>Cytophagia</taxon>
        <taxon>Cytophagales</taxon>
        <taxon>Cytophagaceae</taxon>
        <taxon>Spirosoma</taxon>
    </lineage>
</organism>
<dbReference type="InterPro" id="IPR036291">
    <property type="entry name" value="NAD(P)-bd_dom_sf"/>
</dbReference>
<dbReference type="PANTHER" id="PTHR43677:SF1">
    <property type="entry name" value="ACRYLYL-COA REDUCTASE ACUI-RELATED"/>
    <property type="match status" value="1"/>
</dbReference>
<comment type="caution">
    <text evidence="2">The sequence shown here is derived from an EMBL/GenBank/DDBJ whole genome shotgun (WGS) entry which is preliminary data.</text>
</comment>
<protein>
    <submittedName>
        <fullName evidence="2">YhdH/YhfP family quinone oxidoreductase</fullName>
    </submittedName>
</protein>
<evidence type="ECO:0000313" key="2">
    <source>
        <dbReference type="EMBL" id="NDU98668.1"/>
    </source>
</evidence>
<sequence length="331" mass="34851">MDKTFNGLVVSANDSGAYTATLSTKTISELPAGDVLIRVHYSSLNYKDALSASGNKGVTRHYPHTPGIDAAGVVEWSSTDRWKPGDEVIVTGFDLGMNTSGGFADYIRVPASWIVRKPDQLSLRESMIYGTAGFTAGISVAALLKNGVTPDQGPIVVTGATGGVGSVAIGILHRLGYSVTAVSGKPEAHDFLTSLGATDIIPRSELDDTSGKALLKPRFAGAIDTVGGSILATLIKSTNYGGTVTCCGMVNSGDLPLTVFPFILRGIQLVGIDSVEYPIDHRTAIWQHLADDWKPDSLASLTHDISLAELPDAIQTILKGQMQGRAVVRIV</sequence>
<reference evidence="2 3" key="1">
    <citation type="submission" date="2020-02" db="EMBL/GenBank/DDBJ databases">
        <title>Draft genome sequence of two Spirosoma agri KCTC 52727 and Spirosoma terrae KCTC 52035.</title>
        <authorList>
            <person name="Rojas J."/>
            <person name="Ambika Manirajan B."/>
            <person name="Suarez C."/>
            <person name="Ratering S."/>
            <person name="Schnell S."/>
        </authorList>
    </citation>
    <scope>NUCLEOTIDE SEQUENCE [LARGE SCALE GENOMIC DNA]</scope>
    <source>
        <strain evidence="2 3">KCTC 52035</strain>
    </source>
</reference>
<dbReference type="Gene3D" id="3.90.180.10">
    <property type="entry name" value="Medium-chain alcohol dehydrogenases, catalytic domain"/>
    <property type="match status" value="1"/>
</dbReference>
<dbReference type="NCBIfam" id="TIGR02823">
    <property type="entry name" value="oxido_YhdH"/>
    <property type="match status" value="1"/>
</dbReference>
<dbReference type="Proteomes" id="UP000474175">
    <property type="component" value="Unassembled WGS sequence"/>
</dbReference>
<feature type="domain" description="Enoyl reductase (ER)" evidence="1">
    <location>
        <begin position="16"/>
        <end position="328"/>
    </location>
</feature>
<dbReference type="AlphaFoldDB" id="A0A6L9LIY1"/>